<proteinExistence type="predicted"/>
<evidence type="ECO:0000256" key="5">
    <source>
        <dbReference type="SAM" id="Phobius"/>
    </source>
</evidence>
<evidence type="ECO:0000259" key="6">
    <source>
        <dbReference type="Pfam" id="PF06271"/>
    </source>
</evidence>
<keyword evidence="8" id="KW-1185">Reference proteome</keyword>
<organism evidence="7 8">
    <name type="scientific">Paraflavitalea soli</name>
    <dbReference type="NCBI Taxonomy" id="2315862"/>
    <lineage>
        <taxon>Bacteria</taxon>
        <taxon>Pseudomonadati</taxon>
        <taxon>Bacteroidota</taxon>
        <taxon>Chitinophagia</taxon>
        <taxon>Chitinophagales</taxon>
        <taxon>Chitinophagaceae</taxon>
        <taxon>Paraflavitalea</taxon>
    </lineage>
</organism>
<protein>
    <recommendedName>
        <fullName evidence="6">RDD domain-containing protein</fullName>
    </recommendedName>
</protein>
<keyword evidence="4 5" id="KW-0472">Membrane</keyword>
<accession>A0A3B7MYT4</accession>
<dbReference type="AlphaFoldDB" id="A0A3B7MYT4"/>
<dbReference type="KEGG" id="pseg:D3H65_24240"/>
<feature type="domain" description="RDD" evidence="6">
    <location>
        <begin position="25"/>
        <end position="132"/>
    </location>
</feature>
<reference evidence="7 8" key="1">
    <citation type="submission" date="2018-09" db="EMBL/GenBank/DDBJ databases">
        <title>Genome sequencing of strain 6GH32-13.</title>
        <authorList>
            <person name="Weon H.-Y."/>
            <person name="Heo J."/>
            <person name="Kwon S.-W."/>
        </authorList>
    </citation>
    <scope>NUCLEOTIDE SEQUENCE [LARGE SCALE GENOMIC DNA]</scope>
    <source>
        <strain evidence="7 8">5GH32-13</strain>
    </source>
</reference>
<gene>
    <name evidence="7" type="ORF">D3H65_24240</name>
</gene>
<evidence type="ECO:0000313" key="7">
    <source>
        <dbReference type="EMBL" id="AXY76905.1"/>
    </source>
</evidence>
<dbReference type="EMBL" id="CP032157">
    <property type="protein sequence ID" value="AXY76905.1"/>
    <property type="molecule type" value="Genomic_DNA"/>
</dbReference>
<sequence length="154" mass="17846">MSPTASENLLQDIEQEYTSHQDATVELRFVNYIIDLLSFYAIIIALIFLIALSAYGTKVFQALERMSDISDFVLVHVLYGFYMLIVEGLFKGKTLGKLITRTRVIHERNFSFSWGDALRRGVMRMIPLEYVTGCVGTPFHDQWTETRVIKERKR</sequence>
<dbReference type="PANTHER" id="PTHR38480">
    <property type="entry name" value="SLR0254 PROTEIN"/>
    <property type="match status" value="1"/>
</dbReference>
<evidence type="ECO:0000256" key="4">
    <source>
        <dbReference type="ARBA" id="ARBA00023136"/>
    </source>
</evidence>
<dbReference type="Proteomes" id="UP000263900">
    <property type="component" value="Chromosome"/>
</dbReference>
<dbReference type="PANTHER" id="PTHR38480:SF1">
    <property type="entry name" value="SLR0254 PROTEIN"/>
    <property type="match status" value="1"/>
</dbReference>
<name>A0A3B7MYT4_9BACT</name>
<evidence type="ECO:0000313" key="8">
    <source>
        <dbReference type="Proteomes" id="UP000263900"/>
    </source>
</evidence>
<dbReference type="GO" id="GO:0016020">
    <property type="term" value="C:membrane"/>
    <property type="evidence" value="ECO:0007669"/>
    <property type="project" value="UniProtKB-SubCell"/>
</dbReference>
<keyword evidence="3 5" id="KW-1133">Transmembrane helix</keyword>
<dbReference type="RefSeq" id="WP_119052782.1">
    <property type="nucleotide sequence ID" value="NZ_CP032157.1"/>
</dbReference>
<comment type="subcellular location">
    <subcellularLocation>
        <location evidence="1">Membrane</location>
        <topology evidence="1">Multi-pass membrane protein</topology>
    </subcellularLocation>
</comment>
<dbReference type="OrthoDB" id="762068at2"/>
<feature type="transmembrane region" description="Helical" evidence="5">
    <location>
        <begin position="72"/>
        <end position="90"/>
    </location>
</feature>
<dbReference type="InterPro" id="IPR010432">
    <property type="entry name" value="RDD"/>
</dbReference>
<feature type="transmembrane region" description="Helical" evidence="5">
    <location>
        <begin position="29"/>
        <end position="52"/>
    </location>
</feature>
<keyword evidence="2 5" id="KW-0812">Transmembrane</keyword>
<dbReference type="Pfam" id="PF06271">
    <property type="entry name" value="RDD"/>
    <property type="match status" value="1"/>
</dbReference>
<evidence type="ECO:0000256" key="2">
    <source>
        <dbReference type="ARBA" id="ARBA00022692"/>
    </source>
</evidence>
<evidence type="ECO:0000256" key="3">
    <source>
        <dbReference type="ARBA" id="ARBA00022989"/>
    </source>
</evidence>
<evidence type="ECO:0000256" key="1">
    <source>
        <dbReference type="ARBA" id="ARBA00004141"/>
    </source>
</evidence>